<proteinExistence type="predicted"/>
<dbReference type="InterPro" id="IPR025113">
    <property type="entry name" value="TRL-like"/>
</dbReference>
<evidence type="ECO:0000313" key="2">
    <source>
        <dbReference type="EMBL" id="PNV75112.1"/>
    </source>
</evidence>
<evidence type="ECO:0000313" key="3">
    <source>
        <dbReference type="Proteomes" id="UP000094669"/>
    </source>
</evidence>
<dbReference type="Proteomes" id="UP000094669">
    <property type="component" value="Unassembled WGS sequence"/>
</dbReference>
<dbReference type="EMBL" id="MCRM02000008">
    <property type="protein sequence ID" value="PNV75112.1"/>
    <property type="molecule type" value="Genomic_DNA"/>
</dbReference>
<name>A0ABX4YIL7_9LEPT</name>
<sequence length="112" mass="12557">MKSSIFRLSFVLLIACASCTSTPEPGWIYTNNKYHLSTDSAGHTVTSARILKKGESCTFGSVLFYFGYYGQQVSLKETLLRSRISKVALVDRSTESYLMGLVYFDCVEVWGE</sequence>
<organism evidence="2 3">
    <name type="scientific">Leptospira inadai serovar Lyme</name>
    <dbReference type="NCBI Taxonomy" id="293084"/>
    <lineage>
        <taxon>Bacteria</taxon>
        <taxon>Pseudomonadati</taxon>
        <taxon>Spirochaetota</taxon>
        <taxon>Spirochaetia</taxon>
        <taxon>Leptospirales</taxon>
        <taxon>Leptospiraceae</taxon>
        <taxon>Leptospira</taxon>
    </lineage>
</organism>
<accession>A0ABX4YIL7</accession>
<protein>
    <submittedName>
        <fullName evidence="2">TRL-like family protein</fullName>
    </submittedName>
</protein>
<keyword evidence="1" id="KW-0732">Signal</keyword>
<feature type="signal peptide" evidence="1">
    <location>
        <begin position="1"/>
        <end position="23"/>
    </location>
</feature>
<dbReference type="RefSeq" id="WP_010411590.1">
    <property type="nucleotide sequence ID" value="NZ_MCRM02000008.1"/>
</dbReference>
<keyword evidence="3" id="KW-1185">Reference proteome</keyword>
<gene>
    <name evidence="2" type="ORF">BES34_009425</name>
</gene>
<dbReference type="Pfam" id="PF13146">
    <property type="entry name" value="TRL"/>
    <property type="match status" value="1"/>
</dbReference>
<comment type="caution">
    <text evidence="2">The sequence shown here is derived from an EMBL/GenBank/DDBJ whole genome shotgun (WGS) entry which is preliminary data.</text>
</comment>
<feature type="chain" id="PRO_5045933319" evidence="1">
    <location>
        <begin position="24"/>
        <end position="112"/>
    </location>
</feature>
<evidence type="ECO:0000256" key="1">
    <source>
        <dbReference type="SAM" id="SignalP"/>
    </source>
</evidence>
<reference evidence="2" key="1">
    <citation type="submission" date="2018-01" db="EMBL/GenBank/DDBJ databases">
        <title>Genomic characterization of Leptospira inadai serogroup Lyme isolated from captured rat in Brazil and comparative analysis with human reference strain.</title>
        <authorList>
            <person name="Moreno L.Z."/>
            <person name="Loureiro A.P."/>
            <person name="Miraglia F."/>
            <person name="Kremer F.S."/>
            <person name="Eslabao M.R."/>
            <person name="Dellagostin O.A."/>
            <person name="Lilenbaum W."/>
            <person name="Moreno A.M."/>
        </authorList>
    </citation>
    <scope>NUCLEOTIDE SEQUENCE [LARGE SCALE GENOMIC DNA]</scope>
    <source>
        <strain evidence="2">M34/99</strain>
    </source>
</reference>